<reference evidence="2 3" key="2">
    <citation type="submission" date="2019-01" db="EMBL/GenBank/DDBJ databases">
        <title>The decoding of complex shrimp genome reveals the adaptation for benthos swimmer, frequently molting mechanism and breeding impact on genome.</title>
        <authorList>
            <person name="Sun Y."/>
            <person name="Gao Y."/>
            <person name="Yu Y."/>
        </authorList>
    </citation>
    <scope>NUCLEOTIDE SEQUENCE [LARGE SCALE GENOMIC DNA]</scope>
    <source>
        <tissue evidence="2">Muscle</tissue>
    </source>
</reference>
<dbReference type="OrthoDB" id="6375805at2759"/>
<proteinExistence type="predicted"/>
<name>A0A3R7N088_PENVA</name>
<sequence>MEETLQRLEQEHRKAKDDLQAAESEAREAQANLVEAKRALQSLKKRHSDTEARHRGLHYELSQQHSLSARHRQMMASASVVLLEEEAVKAVERDIDSATASLDGMARMRMACYEMGQQECLAKDRLYQQVMQARARVTALRSRQESFRHSPGRVEPLKSQVQHLKGAVQSLRQQASTPDDTLQS</sequence>
<dbReference type="EMBL" id="QCYY01001988">
    <property type="protein sequence ID" value="ROT73802.1"/>
    <property type="molecule type" value="Genomic_DNA"/>
</dbReference>
<evidence type="ECO:0000313" key="3">
    <source>
        <dbReference type="Proteomes" id="UP000283509"/>
    </source>
</evidence>
<feature type="region of interest" description="Disordered" evidence="1">
    <location>
        <begin position="143"/>
        <end position="184"/>
    </location>
</feature>
<organism evidence="2 3">
    <name type="scientific">Penaeus vannamei</name>
    <name type="common">Whiteleg shrimp</name>
    <name type="synonym">Litopenaeus vannamei</name>
    <dbReference type="NCBI Taxonomy" id="6689"/>
    <lineage>
        <taxon>Eukaryota</taxon>
        <taxon>Metazoa</taxon>
        <taxon>Ecdysozoa</taxon>
        <taxon>Arthropoda</taxon>
        <taxon>Crustacea</taxon>
        <taxon>Multicrustacea</taxon>
        <taxon>Malacostraca</taxon>
        <taxon>Eumalacostraca</taxon>
        <taxon>Eucarida</taxon>
        <taxon>Decapoda</taxon>
        <taxon>Dendrobranchiata</taxon>
        <taxon>Penaeoidea</taxon>
        <taxon>Penaeidae</taxon>
        <taxon>Penaeus</taxon>
    </lineage>
</organism>
<accession>A0A3R7N088</accession>
<comment type="caution">
    <text evidence="2">The sequence shown here is derived from an EMBL/GenBank/DDBJ whole genome shotgun (WGS) entry which is preliminary data.</text>
</comment>
<feature type="compositionally biased region" description="Polar residues" evidence="1">
    <location>
        <begin position="170"/>
        <end position="184"/>
    </location>
</feature>
<evidence type="ECO:0000256" key="1">
    <source>
        <dbReference type="SAM" id="MobiDB-lite"/>
    </source>
</evidence>
<feature type="region of interest" description="Disordered" evidence="1">
    <location>
        <begin position="1"/>
        <end position="29"/>
    </location>
</feature>
<keyword evidence="3" id="KW-1185">Reference proteome</keyword>
<evidence type="ECO:0000313" key="2">
    <source>
        <dbReference type="EMBL" id="ROT73802.1"/>
    </source>
</evidence>
<dbReference type="AlphaFoldDB" id="A0A3R7N088"/>
<protein>
    <submittedName>
        <fullName evidence="2">Uncharacterized protein</fullName>
    </submittedName>
</protein>
<feature type="compositionally biased region" description="Basic and acidic residues" evidence="1">
    <location>
        <begin position="1"/>
        <end position="28"/>
    </location>
</feature>
<dbReference type="Proteomes" id="UP000283509">
    <property type="component" value="Unassembled WGS sequence"/>
</dbReference>
<gene>
    <name evidence="2" type="ORF">C7M84_007736</name>
</gene>
<reference evidence="2 3" key="1">
    <citation type="submission" date="2018-04" db="EMBL/GenBank/DDBJ databases">
        <authorList>
            <person name="Zhang X."/>
            <person name="Yuan J."/>
            <person name="Li F."/>
            <person name="Xiang J."/>
        </authorList>
    </citation>
    <scope>NUCLEOTIDE SEQUENCE [LARGE SCALE GENOMIC DNA]</scope>
    <source>
        <tissue evidence="2">Muscle</tissue>
    </source>
</reference>